<dbReference type="AlphaFoldDB" id="A0AAN6YFQ0"/>
<keyword evidence="4" id="KW-1185">Reference proteome</keyword>
<name>A0AAN6YFQ0_9PEZI</name>
<gene>
    <name evidence="3" type="ORF">QBC37DRAFT_369103</name>
</gene>
<comment type="caution">
    <text evidence="3">The sequence shown here is derived from an EMBL/GenBank/DDBJ whole genome shotgun (WGS) entry which is preliminary data.</text>
</comment>
<feature type="transmembrane region" description="Helical" evidence="2">
    <location>
        <begin position="127"/>
        <end position="146"/>
    </location>
</feature>
<sequence length="201" mass="21844">MRHPQSPRQKSYNRTPKNARTALPTIPSIFFLFLLVLITAPTLSSATPVPAQSPTFDADSVSVSGSILSYTGSGTPNDTGGGGEDDMAGGHQGSDDITPTTSPPQGLQWTHLSPVFLEVICGNDGRAISIGFLLGSLGTWVIHIFVQRYFLKRGWWVAMLPFGRGSRRTDRRNGNGNRDRYSDGRNSGTGEGRQAQMRTYE</sequence>
<proteinExistence type="predicted"/>
<keyword evidence="2" id="KW-1133">Transmembrane helix</keyword>
<feature type="region of interest" description="Disordered" evidence="1">
    <location>
        <begin position="166"/>
        <end position="201"/>
    </location>
</feature>
<evidence type="ECO:0000256" key="2">
    <source>
        <dbReference type="SAM" id="Phobius"/>
    </source>
</evidence>
<evidence type="ECO:0000313" key="4">
    <source>
        <dbReference type="Proteomes" id="UP001301769"/>
    </source>
</evidence>
<reference evidence="3" key="1">
    <citation type="journal article" date="2023" name="Mol. Phylogenet. Evol.">
        <title>Genome-scale phylogeny and comparative genomics of the fungal order Sordariales.</title>
        <authorList>
            <person name="Hensen N."/>
            <person name="Bonometti L."/>
            <person name="Westerberg I."/>
            <person name="Brannstrom I.O."/>
            <person name="Guillou S."/>
            <person name="Cros-Aarteil S."/>
            <person name="Calhoun S."/>
            <person name="Haridas S."/>
            <person name="Kuo A."/>
            <person name="Mondo S."/>
            <person name="Pangilinan J."/>
            <person name="Riley R."/>
            <person name="LaButti K."/>
            <person name="Andreopoulos B."/>
            <person name="Lipzen A."/>
            <person name="Chen C."/>
            <person name="Yan M."/>
            <person name="Daum C."/>
            <person name="Ng V."/>
            <person name="Clum A."/>
            <person name="Steindorff A."/>
            <person name="Ohm R.A."/>
            <person name="Martin F."/>
            <person name="Silar P."/>
            <person name="Natvig D.O."/>
            <person name="Lalanne C."/>
            <person name="Gautier V."/>
            <person name="Ament-Velasquez S.L."/>
            <person name="Kruys A."/>
            <person name="Hutchinson M.I."/>
            <person name="Powell A.J."/>
            <person name="Barry K."/>
            <person name="Miller A.N."/>
            <person name="Grigoriev I.V."/>
            <person name="Debuchy R."/>
            <person name="Gladieux P."/>
            <person name="Hiltunen Thoren M."/>
            <person name="Johannesson H."/>
        </authorList>
    </citation>
    <scope>NUCLEOTIDE SEQUENCE</scope>
    <source>
        <strain evidence="3">PSN293</strain>
    </source>
</reference>
<organism evidence="3 4">
    <name type="scientific">Rhypophila decipiens</name>
    <dbReference type="NCBI Taxonomy" id="261697"/>
    <lineage>
        <taxon>Eukaryota</taxon>
        <taxon>Fungi</taxon>
        <taxon>Dikarya</taxon>
        <taxon>Ascomycota</taxon>
        <taxon>Pezizomycotina</taxon>
        <taxon>Sordariomycetes</taxon>
        <taxon>Sordariomycetidae</taxon>
        <taxon>Sordariales</taxon>
        <taxon>Naviculisporaceae</taxon>
        <taxon>Rhypophila</taxon>
    </lineage>
</organism>
<dbReference type="EMBL" id="MU858053">
    <property type="protein sequence ID" value="KAK4218493.1"/>
    <property type="molecule type" value="Genomic_DNA"/>
</dbReference>
<protein>
    <submittedName>
        <fullName evidence="3">Uncharacterized protein</fullName>
    </submittedName>
</protein>
<dbReference type="Proteomes" id="UP001301769">
    <property type="component" value="Unassembled WGS sequence"/>
</dbReference>
<evidence type="ECO:0000256" key="1">
    <source>
        <dbReference type="SAM" id="MobiDB-lite"/>
    </source>
</evidence>
<accession>A0AAN6YFQ0</accession>
<feature type="region of interest" description="Disordered" evidence="1">
    <location>
        <begin position="71"/>
        <end position="105"/>
    </location>
</feature>
<keyword evidence="2" id="KW-0812">Transmembrane</keyword>
<feature type="compositionally biased region" description="Basic and acidic residues" evidence="1">
    <location>
        <begin position="167"/>
        <end position="183"/>
    </location>
</feature>
<feature type="transmembrane region" description="Helical" evidence="2">
    <location>
        <begin position="21"/>
        <end position="40"/>
    </location>
</feature>
<feature type="compositionally biased region" description="Polar residues" evidence="1">
    <location>
        <begin position="95"/>
        <end position="105"/>
    </location>
</feature>
<evidence type="ECO:0000313" key="3">
    <source>
        <dbReference type="EMBL" id="KAK4218493.1"/>
    </source>
</evidence>
<keyword evidence="2" id="KW-0472">Membrane</keyword>
<reference evidence="3" key="2">
    <citation type="submission" date="2023-05" db="EMBL/GenBank/DDBJ databases">
        <authorList>
            <consortium name="Lawrence Berkeley National Laboratory"/>
            <person name="Steindorff A."/>
            <person name="Hensen N."/>
            <person name="Bonometti L."/>
            <person name="Westerberg I."/>
            <person name="Brannstrom I.O."/>
            <person name="Guillou S."/>
            <person name="Cros-Aarteil S."/>
            <person name="Calhoun S."/>
            <person name="Haridas S."/>
            <person name="Kuo A."/>
            <person name="Mondo S."/>
            <person name="Pangilinan J."/>
            <person name="Riley R."/>
            <person name="Labutti K."/>
            <person name="Andreopoulos B."/>
            <person name="Lipzen A."/>
            <person name="Chen C."/>
            <person name="Yanf M."/>
            <person name="Daum C."/>
            <person name="Ng V."/>
            <person name="Clum A."/>
            <person name="Ohm R."/>
            <person name="Martin F."/>
            <person name="Silar P."/>
            <person name="Natvig D."/>
            <person name="Lalanne C."/>
            <person name="Gautier V."/>
            <person name="Ament-Velasquez S.L."/>
            <person name="Kruys A."/>
            <person name="Hutchinson M.I."/>
            <person name="Powell A.J."/>
            <person name="Barry K."/>
            <person name="Miller A.N."/>
            <person name="Grigoriev I.V."/>
            <person name="Debuchy R."/>
            <person name="Gladieux P."/>
            <person name="Thoren M.H."/>
            <person name="Johannesson H."/>
        </authorList>
    </citation>
    <scope>NUCLEOTIDE SEQUENCE</scope>
    <source>
        <strain evidence="3">PSN293</strain>
    </source>
</reference>